<dbReference type="InterPro" id="IPR012337">
    <property type="entry name" value="RNaseH-like_sf"/>
</dbReference>
<protein>
    <submittedName>
        <fullName evidence="2">Reverse transcriptase</fullName>
    </submittedName>
</protein>
<sequence length="113" mass="12764">MDFHSRLDILGEMLSAQSTSDYMMEVCRLLGIKQKLTTSYHPMSNGLGERFNATLKTCLRRMGTSTFSSLPIGSAAGVNWFCLFQLLHGRTICGPKHILRELWTKEIQEPGVR</sequence>
<dbReference type="AlphaFoldDB" id="A0AAV3ZMW4"/>
<keyword evidence="2" id="KW-0548">Nucleotidyltransferase</keyword>
<dbReference type="InterPro" id="IPR001584">
    <property type="entry name" value="Integrase_cat-core"/>
</dbReference>
<comment type="caution">
    <text evidence="2">The sequence shown here is derived from an EMBL/GenBank/DDBJ whole genome shotgun (WGS) entry which is preliminary data.</text>
</comment>
<dbReference type="GO" id="GO:0015074">
    <property type="term" value="P:DNA integration"/>
    <property type="evidence" value="ECO:0007669"/>
    <property type="project" value="InterPro"/>
</dbReference>
<dbReference type="SUPFAM" id="SSF53098">
    <property type="entry name" value="Ribonuclease H-like"/>
    <property type="match status" value="1"/>
</dbReference>
<dbReference type="Gene3D" id="3.30.420.10">
    <property type="entry name" value="Ribonuclease H-like superfamily/Ribonuclease H"/>
    <property type="match status" value="1"/>
</dbReference>
<evidence type="ECO:0000259" key="1">
    <source>
        <dbReference type="PROSITE" id="PS50994"/>
    </source>
</evidence>
<dbReference type="GO" id="GO:0003676">
    <property type="term" value="F:nucleic acid binding"/>
    <property type="evidence" value="ECO:0007669"/>
    <property type="project" value="InterPro"/>
</dbReference>
<dbReference type="InterPro" id="IPR036397">
    <property type="entry name" value="RNaseH_sf"/>
</dbReference>
<accession>A0AAV3ZMW4</accession>
<name>A0AAV3ZMW4_9GAST</name>
<organism evidence="2 3">
    <name type="scientific">Plakobranchus ocellatus</name>
    <dbReference type="NCBI Taxonomy" id="259542"/>
    <lineage>
        <taxon>Eukaryota</taxon>
        <taxon>Metazoa</taxon>
        <taxon>Spiralia</taxon>
        <taxon>Lophotrochozoa</taxon>
        <taxon>Mollusca</taxon>
        <taxon>Gastropoda</taxon>
        <taxon>Heterobranchia</taxon>
        <taxon>Euthyneura</taxon>
        <taxon>Panpulmonata</taxon>
        <taxon>Sacoglossa</taxon>
        <taxon>Placobranchoidea</taxon>
        <taxon>Plakobranchidae</taxon>
        <taxon>Plakobranchus</taxon>
    </lineage>
</organism>
<dbReference type="GO" id="GO:0003964">
    <property type="term" value="F:RNA-directed DNA polymerase activity"/>
    <property type="evidence" value="ECO:0007669"/>
    <property type="project" value="UniProtKB-KW"/>
</dbReference>
<keyword evidence="3" id="KW-1185">Reference proteome</keyword>
<keyword evidence="2" id="KW-0695">RNA-directed DNA polymerase</keyword>
<evidence type="ECO:0000313" key="2">
    <source>
        <dbReference type="EMBL" id="GFN95922.1"/>
    </source>
</evidence>
<feature type="domain" description="Integrase catalytic" evidence="1">
    <location>
        <begin position="1"/>
        <end position="56"/>
    </location>
</feature>
<evidence type="ECO:0000313" key="3">
    <source>
        <dbReference type="Proteomes" id="UP000735302"/>
    </source>
</evidence>
<gene>
    <name evidence="2" type="ORF">PoB_002242800</name>
</gene>
<proteinExistence type="predicted"/>
<keyword evidence="2" id="KW-0808">Transferase</keyword>
<reference evidence="2 3" key="1">
    <citation type="journal article" date="2021" name="Elife">
        <title>Chloroplast acquisition without the gene transfer in kleptoplastic sea slugs, Plakobranchus ocellatus.</title>
        <authorList>
            <person name="Maeda T."/>
            <person name="Takahashi S."/>
            <person name="Yoshida T."/>
            <person name="Shimamura S."/>
            <person name="Takaki Y."/>
            <person name="Nagai Y."/>
            <person name="Toyoda A."/>
            <person name="Suzuki Y."/>
            <person name="Arimoto A."/>
            <person name="Ishii H."/>
            <person name="Satoh N."/>
            <person name="Nishiyama T."/>
            <person name="Hasebe M."/>
            <person name="Maruyama T."/>
            <person name="Minagawa J."/>
            <person name="Obokata J."/>
            <person name="Shigenobu S."/>
        </authorList>
    </citation>
    <scope>NUCLEOTIDE SEQUENCE [LARGE SCALE GENOMIC DNA]</scope>
</reference>
<dbReference type="PROSITE" id="PS50994">
    <property type="entry name" value="INTEGRASE"/>
    <property type="match status" value="1"/>
</dbReference>
<dbReference type="EMBL" id="BLXT01002584">
    <property type="protein sequence ID" value="GFN95922.1"/>
    <property type="molecule type" value="Genomic_DNA"/>
</dbReference>
<dbReference type="Proteomes" id="UP000735302">
    <property type="component" value="Unassembled WGS sequence"/>
</dbReference>